<name>A0A7Z0IT76_9ACTN</name>
<proteinExistence type="inferred from homology"/>
<keyword evidence="4" id="KW-1185">Reference proteome</keyword>
<organism evidence="3 4">
    <name type="scientific">Nocardioides panzhihuensis</name>
    <dbReference type="NCBI Taxonomy" id="860243"/>
    <lineage>
        <taxon>Bacteria</taxon>
        <taxon>Bacillati</taxon>
        <taxon>Actinomycetota</taxon>
        <taxon>Actinomycetes</taxon>
        <taxon>Propionibacteriales</taxon>
        <taxon>Nocardioidaceae</taxon>
        <taxon>Nocardioides</taxon>
    </lineage>
</organism>
<dbReference type="AlphaFoldDB" id="A0A7Z0IT76"/>
<dbReference type="SUPFAM" id="SSF64005">
    <property type="entry name" value="Undecaprenyl diphosphate synthase"/>
    <property type="match status" value="1"/>
</dbReference>
<sequence length="120" mass="13103">MPTADRPAHLTMAIGYDPHGDIVEGIRRAIAAGVTEIDEQAITAALPGGPSKEIDLVIRTSGEQRLSGFFPWQTAKAEIVVSEKLWPDFTEHDFAQALEFYAAHRTAAPCDEVRGERRGS</sequence>
<gene>
    <name evidence="3" type="ORF">BJ988_003283</name>
</gene>
<dbReference type="PANTHER" id="PTHR10291">
    <property type="entry name" value="DEHYDRODOLICHYL DIPHOSPHATE SYNTHASE FAMILY MEMBER"/>
    <property type="match status" value="1"/>
</dbReference>
<dbReference type="Proteomes" id="UP000564496">
    <property type="component" value="Unassembled WGS sequence"/>
</dbReference>
<dbReference type="GO" id="GO:0045547">
    <property type="term" value="F:ditrans,polycis-polyprenyl diphosphate synthase [(2E,6E)-farnesyl diphosphate specific] activity"/>
    <property type="evidence" value="ECO:0007669"/>
    <property type="project" value="TreeGrafter"/>
</dbReference>
<dbReference type="Gene3D" id="3.40.1180.10">
    <property type="entry name" value="Decaprenyl diphosphate synthase-like"/>
    <property type="match status" value="1"/>
</dbReference>
<dbReference type="GO" id="GO:0016094">
    <property type="term" value="P:polyprenol biosynthetic process"/>
    <property type="evidence" value="ECO:0007669"/>
    <property type="project" value="TreeGrafter"/>
</dbReference>
<accession>A0A7Z0IT76</accession>
<keyword evidence="1" id="KW-0808">Transferase</keyword>
<dbReference type="EMBL" id="JACBZR010000001">
    <property type="protein sequence ID" value="NYI78635.1"/>
    <property type="molecule type" value="Genomic_DNA"/>
</dbReference>
<evidence type="ECO:0000256" key="1">
    <source>
        <dbReference type="ARBA" id="ARBA00022679"/>
    </source>
</evidence>
<dbReference type="InterPro" id="IPR036424">
    <property type="entry name" value="UPP_synth-like_sf"/>
</dbReference>
<protein>
    <submittedName>
        <fullName evidence="3">Undecaprenyl diphosphate synthase</fullName>
    </submittedName>
</protein>
<dbReference type="Pfam" id="PF01255">
    <property type="entry name" value="Prenyltransf"/>
    <property type="match status" value="1"/>
</dbReference>
<dbReference type="InterPro" id="IPR018520">
    <property type="entry name" value="UPP_synth-like_CS"/>
</dbReference>
<dbReference type="InterPro" id="IPR001441">
    <property type="entry name" value="UPP_synth-like"/>
</dbReference>
<evidence type="ECO:0000313" key="4">
    <source>
        <dbReference type="Proteomes" id="UP000564496"/>
    </source>
</evidence>
<comment type="caution">
    <text evidence="3">The sequence shown here is derived from an EMBL/GenBank/DDBJ whole genome shotgun (WGS) entry which is preliminary data.</text>
</comment>
<dbReference type="PROSITE" id="PS01066">
    <property type="entry name" value="UPP_SYNTHASE"/>
    <property type="match status" value="1"/>
</dbReference>
<reference evidence="3 4" key="1">
    <citation type="submission" date="2020-07" db="EMBL/GenBank/DDBJ databases">
        <title>Sequencing the genomes of 1000 actinobacteria strains.</title>
        <authorList>
            <person name="Klenk H.-P."/>
        </authorList>
    </citation>
    <scope>NUCLEOTIDE SEQUENCE [LARGE SCALE GENOMIC DNA]</scope>
    <source>
        <strain evidence="3 4">DSM 26487</strain>
    </source>
</reference>
<dbReference type="PANTHER" id="PTHR10291:SF43">
    <property type="entry name" value="DEHYDRODOLICHYL DIPHOSPHATE SYNTHASE COMPLEX SUBUNIT DHDDS"/>
    <property type="match status" value="1"/>
</dbReference>
<evidence type="ECO:0000313" key="3">
    <source>
        <dbReference type="EMBL" id="NYI78635.1"/>
    </source>
</evidence>
<evidence type="ECO:0000256" key="2">
    <source>
        <dbReference type="ARBA" id="ARBA00038453"/>
    </source>
</evidence>
<comment type="similarity">
    <text evidence="2">Belongs to the UPP synthase family. Z-FPP synthase subfamily.</text>
</comment>